<dbReference type="OrthoDB" id="619536at2759"/>
<protein>
    <submittedName>
        <fullName evidence="1">Glomulin</fullName>
    </submittedName>
</protein>
<dbReference type="InterPro" id="IPR013877">
    <property type="entry name" value="YAP-bd/ALF4/Glomulin"/>
</dbReference>
<gene>
    <name evidence="1" type="primary">GLMN</name>
    <name evidence="1" type="ORF">Bhyg_17359</name>
</gene>
<dbReference type="AlphaFoldDB" id="A0A9Q0MHZ8"/>
<dbReference type="PANTHER" id="PTHR15430:SF1">
    <property type="entry name" value="GLOMULIN"/>
    <property type="match status" value="1"/>
</dbReference>
<dbReference type="GO" id="GO:0055105">
    <property type="term" value="F:ubiquitin-protein transferase inhibitor activity"/>
    <property type="evidence" value="ECO:0007669"/>
    <property type="project" value="TreeGrafter"/>
</dbReference>
<evidence type="ECO:0000313" key="2">
    <source>
        <dbReference type="Proteomes" id="UP001151699"/>
    </source>
</evidence>
<organism evidence="1 2">
    <name type="scientific">Pseudolycoriella hygida</name>
    <dbReference type="NCBI Taxonomy" id="35572"/>
    <lineage>
        <taxon>Eukaryota</taxon>
        <taxon>Metazoa</taxon>
        <taxon>Ecdysozoa</taxon>
        <taxon>Arthropoda</taxon>
        <taxon>Hexapoda</taxon>
        <taxon>Insecta</taxon>
        <taxon>Pterygota</taxon>
        <taxon>Neoptera</taxon>
        <taxon>Endopterygota</taxon>
        <taxon>Diptera</taxon>
        <taxon>Nematocera</taxon>
        <taxon>Sciaroidea</taxon>
        <taxon>Sciaridae</taxon>
        <taxon>Pseudolycoriella</taxon>
    </lineage>
</organism>
<dbReference type="PANTHER" id="PTHR15430">
    <property type="entry name" value="GLOMULIN"/>
    <property type="match status" value="1"/>
</dbReference>
<dbReference type="Pfam" id="PF08568">
    <property type="entry name" value="Kinetochor_Ybp2"/>
    <property type="match status" value="1"/>
</dbReference>
<dbReference type="EMBL" id="WJQU01003789">
    <property type="protein sequence ID" value="KAJ6622136.1"/>
    <property type="molecule type" value="Genomic_DNA"/>
</dbReference>
<sequence>MEPFINSQITMNNLMDKLDTSLSDVLDKYLSEKDVTKALHAVEDNKHNASLLNNCSDAVTVIMKYLTDDNFKNQPDVYDVCENILKIIAQKSKEEEALFEFIEIVESTKSDNVFTSALKGLQICLLRQKQNKTRSMEWGLNSIHSYITELPFPEEMKKKLESEEEKLLELSDDVQRILTNYITLSLFYEPVLDSLLTSPTDDGVFRNVNLTRKNVLGCFILQLLSPPLAYLDLSEPMNKTLTNTYSRQCAETIVRHFAKLFRDPFFLLPYAERRIRWPIKHRPSEAGFYENAPKDIFAIEEKTPLVAVGLLYYLMFAENLLPADAPMVYTNLYLFETSLYVICEMFKLNDNSIHYKALELTEALLERFELIRIISQTQIKRNSQNACRLIKKYILRFDQDGRMLVIKNLLKLTTHNGLVGYLITIYKDMISDALDSCDTEIPSPFRGSELQTLMLRQIFVLPNGSETDLLQNSDSIICALNMLRYLCIRDKNNRTNHWDWIREIDQQFLSPLRVGLEMTRAHYNLEEKRVQDGIDDKGVDVEISVSGEALPAMTKEYKLQMLASAMNTFQVMESLLSRVNECIDSVRRKF</sequence>
<dbReference type="GO" id="GO:0005737">
    <property type="term" value="C:cytoplasm"/>
    <property type="evidence" value="ECO:0007669"/>
    <property type="project" value="TreeGrafter"/>
</dbReference>
<proteinExistence type="predicted"/>
<name>A0A9Q0MHZ8_9DIPT</name>
<comment type="caution">
    <text evidence="1">The sequence shown here is derived from an EMBL/GenBank/DDBJ whole genome shotgun (WGS) entry which is preliminary data.</text>
</comment>
<dbReference type="InterPro" id="IPR019516">
    <property type="entry name" value="Glomulin/ALF4"/>
</dbReference>
<reference evidence="1" key="1">
    <citation type="submission" date="2022-07" db="EMBL/GenBank/DDBJ databases">
        <authorList>
            <person name="Trinca V."/>
            <person name="Uliana J.V.C."/>
            <person name="Torres T.T."/>
            <person name="Ward R.J."/>
            <person name="Monesi N."/>
        </authorList>
    </citation>
    <scope>NUCLEOTIDE SEQUENCE</scope>
    <source>
        <strain evidence="1">HSMRA1968</strain>
        <tissue evidence="1">Whole embryos</tissue>
    </source>
</reference>
<dbReference type="Proteomes" id="UP001151699">
    <property type="component" value="Unassembled WGS sequence"/>
</dbReference>
<accession>A0A9Q0MHZ8</accession>
<keyword evidence="2" id="KW-1185">Reference proteome</keyword>
<evidence type="ECO:0000313" key="1">
    <source>
        <dbReference type="EMBL" id="KAJ6622136.1"/>
    </source>
</evidence>